<organism evidence="12 13">
    <name type="scientific">Staphylococcus felis</name>
    <dbReference type="NCBI Taxonomy" id="46127"/>
    <lineage>
        <taxon>Bacteria</taxon>
        <taxon>Bacillati</taxon>
        <taxon>Bacillota</taxon>
        <taxon>Bacilli</taxon>
        <taxon>Bacillales</taxon>
        <taxon>Staphylococcaceae</taxon>
        <taxon>Staphylococcus</taxon>
    </lineage>
</organism>
<evidence type="ECO:0000313" key="13">
    <source>
        <dbReference type="Proteomes" id="UP000256562"/>
    </source>
</evidence>
<protein>
    <recommendedName>
        <fullName evidence="2 10">FAD:protein FMN transferase</fullName>
        <ecNumber evidence="1 10">2.7.1.180</ecNumber>
    </recommendedName>
    <alternativeName>
        <fullName evidence="8 10">Flavin transferase</fullName>
    </alternativeName>
</protein>
<feature type="binding site" evidence="11">
    <location>
        <position position="266"/>
    </location>
    <ligand>
        <name>Mg(2+)</name>
        <dbReference type="ChEBI" id="CHEBI:18420"/>
    </ligand>
</feature>
<evidence type="ECO:0000256" key="10">
    <source>
        <dbReference type="PIRNR" id="PIRNR006268"/>
    </source>
</evidence>
<evidence type="ECO:0000256" key="5">
    <source>
        <dbReference type="ARBA" id="ARBA00022723"/>
    </source>
</evidence>
<accession>A0A3E0IM91</accession>
<dbReference type="SUPFAM" id="SSF143631">
    <property type="entry name" value="ApbE-like"/>
    <property type="match status" value="1"/>
</dbReference>
<reference evidence="12 13" key="1">
    <citation type="journal article" date="2018" name="Vet. Microbiol.">
        <title>Characterisation of Staphylococcus felis isolated from cats using whole genome sequencing.</title>
        <authorList>
            <person name="Worthing K."/>
            <person name="Pang S."/>
            <person name="Trott D.J."/>
            <person name="Abraham S."/>
            <person name="Coombs G.W."/>
            <person name="Jordan D."/>
            <person name="McIntyre L."/>
            <person name="Davies M.R."/>
            <person name="Norris J."/>
        </authorList>
    </citation>
    <scope>NUCLEOTIDE SEQUENCE [LARGE SCALE GENOMIC DNA]</scope>
    <source>
        <strain evidence="12 13">F9</strain>
    </source>
</reference>
<feature type="binding site" evidence="11">
    <location>
        <position position="147"/>
    </location>
    <ligand>
        <name>Mg(2+)</name>
        <dbReference type="ChEBI" id="CHEBI:18420"/>
    </ligand>
</feature>
<keyword evidence="3 10" id="KW-0285">Flavoprotein</keyword>
<evidence type="ECO:0000256" key="6">
    <source>
        <dbReference type="ARBA" id="ARBA00022827"/>
    </source>
</evidence>
<comment type="similarity">
    <text evidence="10">Belongs to the ApbE family.</text>
</comment>
<proteinExistence type="inferred from homology"/>
<dbReference type="Proteomes" id="UP000256562">
    <property type="component" value="Unassembled WGS sequence"/>
</dbReference>
<dbReference type="InterPro" id="IPR024932">
    <property type="entry name" value="ApbE"/>
</dbReference>
<dbReference type="PIRSF" id="PIRSF006268">
    <property type="entry name" value="ApbE"/>
    <property type="match status" value="1"/>
</dbReference>
<keyword evidence="5 10" id="KW-0479">Metal-binding</keyword>
<keyword evidence="6 10" id="KW-0274">FAD</keyword>
<dbReference type="Gene3D" id="3.10.520.10">
    <property type="entry name" value="ApbE-like domains"/>
    <property type="match status" value="1"/>
</dbReference>
<comment type="catalytic activity">
    <reaction evidence="9 10">
        <text>L-threonyl-[protein] + FAD = FMN-L-threonyl-[protein] + AMP + H(+)</text>
        <dbReference type="Rhea" id="RHEA:36847"/>
        <dbReference type="Rhea" id="RHEA-COMP:11060"/>
        <dbReference type="Rhea" id="RHEA-COMP:11061"/>
        <dbReference type="ChEBI" id="CHEBI:15378"/>
        <dbReference type="ChEBI" id="CHEBI:30013"/>
        <dbReference type="ChEBI" id="CHEBI:57692"/>
        <dbReference type="ChEBI" id="CHEBI:74257"/>
        <dbReference type="ChEBI" id="CHEBI:456215"/>
        <dbReference type="EC" id="2.7.1.180"/>
    </reaction>
</comment>
<comment type="cofactor">
    <cofactor evidence="11">
        <name>Mg(2+)</name>
        <dbReference type="ChEBI" id="CHEBI:18420"/>
    </cofactor>
    <cofactor evidence="11">
        <name>Mn(2+)</name>
        <dbReference type="ChEBI" id="CHEBI:29035"/>
    </cofactor>
    <text evidence="11">Magnesium. Can also use manganese.</text>
</comment>
<evidence type="ECO:0000256" key="9">
    <source>
        <dbReference type="ARBA" id="ARBA00048540"/>
    </source>
</evidence>
<gene>
    <name evidence="12" type="ORF">DOS83_11070</name>
</gene>
<dbReference type="EMBL" id="QKXQ01000523">
    <property type="protein sequence ID" value="REH91735.1"/>
    <property type="molecule type" value="Genomic_DNA"/>
</dbReference>
<keyword evidence="7 10" id="KW-0460">Magnesium</keyword>
<sequence>MLLESRQFKAMGTCITLSILDQHASSLLNIAENKIKYWEKRFSANDNNSELMTVNRNAGLAPVRVQSDLFDLIQFALNVTIASSLKMNILIGPLVKLWKIGFDGAHLPPSDQIKSRLNLIHPNDVILNPQNNEVYLTRPGMEIDLGAIAKGYFADQLQQLFIQHGVVSGVINLGGNVMTIGRPSYEQEYWHIGIRNPFESTDKPLLILKVKNKSVVTSGIYERFFEHENVIYHHILDSQTGYPANNDIASVTIVSNHSIDGEIWSTICSFGTAQQNISILSQVDGIEGLIITRQRQILYTPHLKNKIIF</sequence>
<dbReference type="PANTHER" id="PTHR30040:SF2">
    <property type="entry name" value="FAD:PROTEIN FMN TRANSFERASE"/>
    <property type="match status" value="1"/>
</dbReference>
<evidence type="ECO:0000256" key="8">
    <source>
        <dbReference type="ARBA" id="ARBA00031306"/>
    </source>
</evidence>
<evidence type="ECO:0000256" key="4">
    <source>
        <dbReference type="ARBA" id="ARBA00022679"/>
    </source>
</evidence>
<evidence type="ECO:0000256" key="11">
    <source>
        <dbReference type="PIRSR" id="PIRSR006268-2"/>
    </source>
</evidence>
<dbReference type="PANTHER" id="PTHR30040">
    <property type="entry name" value="THIAMINE BIOSYNTHESIS LIPOPROTEIN APBE"/>
    <property type="match status" value="1"/>
</dbReference>
<evidence type="ECO:0000256" key="2">
    <source>
        <dbReference type="ARBA" id="ARBA00016337"/>
    </source>
</evidence>
<name>A0A3E0IM91_9STAP</name>
<evidence type="ECO:0000256" key="7">
    <source>
        <dbReference type="ARBA" id="ARBA00022842"/>
    </source>
</evidence>
<dbReference type="GO" id="GO:0016740">
    <property type="term" value="F:transferase activity"/>
    <property type="evidence" value="ECO:0007669"/>
    <property type="project" value="UniProtKB-UniRule"/>
</dbReference>
<dbReference type="EC" id="2.7.1.180" evidence="1 10"/>
<dbReference type="GO" id="GO:0046872">
    <property type="term" value="F:metal ion binding"/>
    <property type="evidence" value="ECO:0007669"/>
    <property type="project" value="UniProtKB-UniRule"/>
</dbReference>
<keyword evidence="4 10" id="KW-0808">Transferase</keyword>
<comment type="caution">
    <text evidence="12">The sequence shown here is derived from an EMBL/GenBank/DDBJ whole genome shotgun (WGS) entry which is preliminary data.</text>
</comment>
<dbReference type="InterPro" id="IPR003374">
    <property type="entry name" value="ApbE-like_sf"/>
</dbReference>
<dbReference type="Pfam" id="PF02424">
    <property type="entry name" value="ApbE"/>
    <property type="match status" value="1"/>
</dbReference>
<evidence type="ECO:0000313" key="12">
    <source>
        <dbReference type="EMBL" id="REH91735.1"/>
    </source>
</evidence>
<evidence type="ECO:0000256" key="3">
    <source>
        <dbReference type="ARBA" id="ARBA00022630"/>
    </source>
</evidence>
<evidence type="ECO:0000256" key="1">
    <source>
        <dbReference type="ARBA" id="ARBA00011955"/>
    </source>
</evidence>
<dbReference type="AlphaFoldDB" id="A0A3E0IM91"/>
<dbReference type="OrthoDB" id="9778595at2"/>